<dbReference type="InterPro" id="IPR001464">
    <property type="entry name" value="Annexin"/>
</dbReference>
<feature type="binding site" evidence="6">
    <location>
        <position position="258"/>
    </location>
    <ligand>
        <name>Ca(2+)</name>
        <dbReference type="ChEBI" id="CHEBI:29108"/>
        <label>1</label>
    </ligand>
</feature>
<dbReference type="GO" id="GO:0009414">
    <property type="term" value="P:response to water deprivation"/>
    <property type="evidence" value="ECO:0007669"/>
    <property type="project" value="TreeGrafter"/>
</dbReference>
<keyword evidence="4 7" id="KW-0041">Annexin</keyword>
<dbReference type="PROSITE" id="PS51897">
    <property type="entry name" value="ANNEXIN_2"/>
    <property type="match status" value="4"/>
</dbReference>
<organism evidence="8 9">
    <name type="scientific">Liquidambar formosana</name>
    <name type="common">Formosan gum</name>
    <dbReference type="NCBI Taxonomy" id="63359"/>
    <lineage>
        <taxon>Eukaryota</taxon>
        <taxon>Viridiplantae</taxon>
        <taxon>Streptophyta</taxon>
        <taxon>Embryophyta</taxon>
        <taxon>Tracheophyta</taxon>
        <taxon>Spermatophyta</taxon>
        <taxon>Magnoliopsida</taxon>
        <taxon>eudicotyledons</taxon>
        <taxon>Gunneridae</taxon>
        <taxon>Pentapetalae</taxon>
        <taxon>Saxifragales</taxon>
        <taxon>Altingiaceae</taxon>
        <taxon>Liquidambar</taxon>
    </lineage>
</organism>
<evidence type="ECO:0000256" key="3">
    <source>
        <dbReference type="ARBA" id="ARBA00022837"/>
    </source>
</evidence>
<comment type="similarity">
    <text evidence="7">Belongs to the annexin family.</text>
</comment>
<dbReference type="PROSITE" id="PS00223">
    <property type="entry name" value="ANNEXIN_1"/>
    <property type="match status" value="1"/>
</dbReference>
<keyword evidence="3 6" id="KW-0106">Calcium</keyword>
<dbReference type="Proteomes" id="UP001415857">
    <property type="component" value="Unassembled WGS sequence"/>
</dbReference>
<feature type="binding site" evidence="6">
    <location>
        <position position="24"/>
    </location>
    <ligand>
        <name>Ca(2+)</name>
        <dbReference type="ChEBI" id="CHEBI:29108"/>
        <label>1</label>
    </ligand>
</feature>
<keyword evidence="5 7" id="KW-0111">Calcium/phospholipid-binding</keyword>
<dbReference type="GO" id="GO:0009651">
    <property type="term" value="P:response to salt stress"/>
    <property type="evidence" value="ECO:0007669"/>
    <property type="project" value="TreeGrafter"/>
</dbReference>
<evidence type="ECO:0000256" key="4">
    <source>
        <dbReference type="ARBA" id="ARBA00023216"/>
    </source>
</evidence>
<dbReference type="GO" id="GO:0005509">
    <property type="term" value="F:calcium ion binding"/>
    <property type="evidence" value="ECO:0007669"/>
    <property type="project" value="InterPro"/>
</dbReference>
<dbReference type="AlphaFoldDB" id="A0AAP0RRJ5"/>
<dbReference type="PRINTS" id="PR00196">
    <property type="entry name" value="ANNEXIN"/>
</dbReference>
<sequence length="319" mass="36340">MATLRVPEIIPSPTQDSERLRKAFEGLGTDEKGIIWILGHRNASQRKKIRDTYQQLYNESLIDRLHSELSGDFRNAVILWTYDPPERDAKLANAALKTKNKGINQLQVIIEIACASSPDHLMAVRQAYCSLFECSLEEDITLNISSLPLRKLLVGLVSSYRYDREVVDLNLADSEAAKLHEAIQMKHLDHDHVVWILGIRNFFQLRETFECYKQKFRNSIDQDIKSCGNGDLESMLRVIIWCISFPEKHFAEVIRAAIVGLGTDEDSLTRAIVTRAEIDMMKIRGEYFNMNNTSLDNAVIGDTSGDYKDFLMTLLGARI</sequence>
<accession>A0AAP0RRJ5</accession>
<evidence type="ECO:0000256" key="5">
    <source>
        <dbReference type="ARBA" id="ARBA00023302"/>
    </source>
</evidence>
<reference evidence="8 9" key="1">
    <citation type="journal article" date="2024" name="Plant J.">
        <title>Genome sequences and population genomics reveal climatic adaptation and genomic divergence between two closely related sweetgum species.</title>
        <authorList>
            <person name="Xu W.Q."/>
            <person name="Ren C.Q."/>
            <person name="Zhang X.Y."/>
            <person name="Comes H.P."/>
            <person name="Liu X.H."/>
            <person name="Li Y.G."/>
            <person name="Kettle C.J."/>
            <person name="Jalonen R."/>
            <person name="Gaisberger H."/>
            <person name="Ma Y.Z."/>
            <person name="Qiu Y.X."/>
        </authorList>
    </citation>
    <scope>NUCLEOTIDE SEQUENCE [LARGE SCALE GENOMIC DNA]</scope>
    <source>
        <strain evidence="8">Hangzhou</strain>
    </source>
</reference>
<dbReference type="EMBL" id="JBBPBK010000006">
    <property type="protein sequence ID" value="KAK9283206.1"/>
    <property type="molecule type" value="Genomic_DNA"/>
</dbReference>
<dbReference type="GO" id="GO:0001786">
    <property type="term" value="F:phosphatidylserine binding"/>
    <property type="evidence" value="ECO:0007669"/>
    <property type="project" value="TreeGrafter"/>
</dbReference>
<dbReference type="GO" id="GO:0009408">
    <property type="term" value="P:response to heat"/>
    <property type="evidence" value="ECO:0007669"/>
    <property type="project" value="TreeGrafter"/>
</dbReference>
<dbReference type="FunFam" id="1.10.220.10:FF:000001">
    <property type="entry name" value="Annexin"/>
    <property type="match status" value="1"/>
</dbReference>
<dbReference type="PANTHER" id="PTHR10502">
    <property type="entry name" value="ANNEXIN"/>
    <property type="match status" value="1"/>
</dbReference>
<feature type="binding site" evidence="6">
    <location>
        <position position="26"/>
    </location>
    <ligand>
        <name>Ca(2+)</name>
        <dbReference type="ChEBI" id="CHEBI:29108"/>
        <label>1</label>
    </ligand>
</feature>
<evidence type="ECO:0000256" key="2">
    <source>
        <dbReference type="ARBA" id="ARBA00022737"/>
    </source>
</evidence>
<feature type="binding site" evidence="6">
    <location>
        <position position="28"/>
    </location>
    <ligand>
        <name>Ca(2+)</name>
        <dbReference type="ChEBI" id="CHEBI:29108"/>
        <label>1</label>
    </ligand>
</feature>
<evidence type="ECO:0000313" key="9">
    <source>
        <dbReference type="Proteomes" id="UP001415857"/>
    </source>
</evidence>
<dbReference type="Pfam" id="PF00191">
    <property type="entry name" value="Annexin"/>
    <property type="match status" value="4"/>
</dbReference>
<dbReference type="Gene3D" id="1.10.220.10">
    <property type="entry name" value="Annexin"/>
    <property type="match status" value="4"/>
</dbReference>
<keyword evidence="1 6" id="KW-0479">Metal-binding</keyword>
<evidence type="ECO:0000256" key="7">
    <source>
        <dbReference type="RuleBase" id="RU003540"/>
    </source>
</evidence>
<dbReference type="InterPro" id="IPR018252">
    <property type="entry name" value="Annexin_repeat_CS"/>
</dbReference>
<dbReference type="InterPro" id="IPR037104">
    <property type="entry name" value="Annexin_sf"/>
</dbReference>
<dbReference type="SMART" id="SM00335">
    <property type="entry name" value="ANX"/>
    <property type="match status" value="4"/>
</dbReference>
<dbReference type="PANTHER" id="PTHR10502:SF99">
    <property type="entry name" value="ANNEXIN D3"/>
    <property type="match status" value="1"/>
</dbReference>
<feature type="binding site" evidence="6">
    <location>
        <position position="302"/>
    </location>
    <ligand>
        <name>Ca(2+)</name>
        <dbReference type="ChEBI" id="CHEBI:29108"/>
        <label>1</label>
    </ligand>
</feature>
<dbReference type="FunFam" id="1.10.220.10:FF:000008">
    <property type="entry name" value="Annexin"/>
    <property type="match status" value="1"/>
</dbReference>
<keyword evidence="9" id="KW-1185">Reference proteome</keyword>
<feature type="binding site" evidence="6">
    <location>
        <position position="303"/>
    </location>
    <ligand>
        <name>Ca(2+)</name>
        <dbReference type="ChEBI" id="CHEBI:29108"/>
        <label>3</label>
    </ligand>
</feature>
<dbReference type="FunFam" id="1.10.220.10:FF:000009">
    <property type="entry name" value="Annexin"/>
    <property type="match status" value="1"/>
</dbReference>
<dbReference type="SUPFAM" id="SSF47874">
    <property type="entry name" value="Annexin"/>
    <property type="match status" value="1"/>
</dbReference>
<gene>
    <name evidence="8" type="ORF">L1049_011442</name>
</gene>
<evidence type="ECO:0000256" key="1">
    <source>
        <dbReference type="ARBA" id="ARBA00022723"/>
    </source>
</evidence>
<feature type="binding site" evidence="6">
    <location>
        <position position="68"/>
    </location>
    <ligand>
        <name>Ca(2+)</name>
        <dbReference type="ChEBI" id="CHEBI:29108"/>
        <label>1</label>
    </ligand>
</feature>
<evidence type="ECO:0000313" key="8">
    <source>
        <dbReference type="EMBL" id="KAK9283206.1"/>
    </source>
</evidence>
<name>A0AAP0RRJ5_LIQFO</name>
<dbReference type="InterPro" id="IPR018502">
    <property type="entry name" value="Annexin_repeat"/>
</dbReference>
<dbReference type="InterPro" id="IPR009118">
    <property type="entry name" value="AnnexinD_plant"/>
</dbReference>
<evidence type="ECO:0000256" key="6">
    <source>
        <dbReference type="PIRSR" id="PIRSR609118-1"/>
    </source>
</evidence>
<keyword evidence="2 7" id="KW-0677">Repeat</keyword>
<dbReference type="GO" id="GO:0005886">
    <property type="term" value="C:plasma membrane"/>
    <property type="evidence" value="ECO:0007669"/>
    <property type="project" value="TreeGrafter"/>
</dbReference>
<dbReference type="PRINTS" id="PR01814">
    <property type="entry name" value="ANNEXINPLANT"/>
</dbReference>
<dbReference type="GO" id="GO:0009409">
    <property type="term" value="P:response to cold"/>
    <property type="evidence" value="ECO:0007669"/>
    <property type="project" value="TreeGrafter"/>
</dbReference>
<dbReference type="GO" id="GO:0005544">
    <property type="term" value="F:calcium-dependent phospholipid binding"/>
    <property type="evidence" value="ECO:0007669"/>
    <property type="project" value="UniProtKB-KW"/>
</dbReference>
<dbReference type="GO" id="GO:0005737">
    <property type="term" value="C:cytoplasm"/>
    <property type="evidence" value="ECO:0007669"/>
    <property type="project" value="TreeGrafter"/>
</dbReference>
<protein>
    <recommendedName>
        <fullName evidence="7">Annexin</fullName>
    </recommendedName>
</protein>
<comment type="caution">
    <text evidence="8">The sequence shown here is derived from an EMBL/GenBank/DDBJ whole genome shotgun (WGS) entry which is preliminary data.</text>
</comment>
<proteinExistence type="inferred from homology"/>
<feature type="binding site" evidence="6">
    <location>
        <position position="262"/>
    </location>
    <ligand>
        <name>Ca(2+)</name>
        <dbReference type="ChEBI" id="CHEBI:29108"/>
        <label>1</label>
    </ligand>
</feature>
<dbReference type="FunFam" id="1.10.220.10:FF:000006">
    <property type="entry name" value="Annexin"/>
    <property type="match status" value="1"/>
</dbReference>
<comment type="domain">
    <text evidence="7">A pair of annexin repeats may form one binding site for calcium and phospholipid.</text>
</comment>